<dbReference type="InterPro" id="IPR041657">
    <property type="entry name" value="HTH_17"/>
</dbReference>
<dbReference type="GO" id="GO:0003677">
    <property type="term" value="F:DNA binding"/>
    <property type="evidence" value="ECO:0007669"/>
    <property type="project" value="InterPro"/>
</dbReference>
<keyword evidence="3" id="KW-1185">Reference proteome</keyword>
<evidence type="ECO:0000313" key="3">
    <source>
        <dbReference type="Proteomes" id="UP000199520"/>
    </source>
</evidence>
<accession>A0A1I4PA59</accession>
<dbReference type="InterPro" id="IPR009061">
    <property type="entry name" value="DNA-bd_dom_put_sf"/>
</dbReference>
<dbReference type="RefSeq" id="WP_217645129.1">
    <property type="nucleotide sequence ID" value="NZ_FOTS01000060.1"/>
</dbReference>
<sequence>METTPKYVQVQRIAELLQIPESSIRRLAREHKIPAVKLGNLWRFDEAKVLKYLEKKYSNDYSD</sequence>
<dbReference type="Pfam" id="PF12728">
    <property type="entry name" value="HTH_17"/>
    <property type="match status" value="1"/>
</dbReference>
<protein>
    <submittedName>
        <fullName evidence="2">DNA binding domain-containing protein, excisionase family</fullName>
    </submittedName>
</protein>
<dbReference type="EMBL" id="FOTS01000060">
    <property type="protein sequence ID" value="SFM24754.1"/>
    <property type="molecule type" value="Genomic_DNA"/>
</dbReference>
<feature type="domain" description="Helix-turn-helix" evidence="1">
    <location>
        <begin position="10"/>
        <end position="56"/>
    </location>
</feature>
<proteinExistence type="predicted"/>
<dbReference type="NCBIfam" id="TIGR01764">
    <property type="entry name" value="excise"/>
    <property type="match status" value="1"/>
</dbReference>
<reference evidence="3" key="1">
    <citation type="submission" date="2016-10" db="EMBL/GenBank/DDBJ databases">
        <authorList>
            <person name="Varghese N."/>
            <person name="Submissions S."/>
        </authorList>
    </citation>
    <scope>NUCLEOTIDE SEQUENCE [LARGE SCALE GENOMIC DNA]</scope>
    <source>
        <strain evidence="3">DSM 13327</strain>
    </source>
</reference>
<dbReference type="AlphaFoldDB" id="A0A1I4PA59"/>
<name>A0A1I4PA59_9FIRM</name>
<evidence type="ECO:0000313" key="2">
    <source>
        <dbReference type="EMBL" id="SFM24754.1"/>
    </source>
</evidence>
<dbReference type="SUPFAM" id="SSF46955">
    <property type="entry name" value="Putative DNA-binding domain"/>
    <property type="match status" value="1"/>
</dbReference>
<dbReference type="Proteomes" id="UP000199520">
    <property type="component" value="Unassembled WGS sequence"/>
</dbReference>
<organism evidence="2 3">
    <name type="scientific">Pelosinus propionicus DSM 13327</name>
    <dbReference type="NCBI Taxonomy" id="1123291"/>
    <lineage>
        <taxon>Bacteria</taxon>
        <taxon>Bacillati</taxon>
        <taxon>Bacillota</taxon>
        <taxon>Negativicutes</taxon>
        <taxon>Selenomonadales</taxon>
        <taxon>Sporomusaceae</taxon>
        <taxon>Pelosinus</taxon>
    </lineage>
</organism>
<dbReference type="InterPro" id="IPR010093">
    <property type="entry name" value="SinI_DNA-bd"/>
</dbReference>
<evidence type="ECO:0000259" key="1">
    <source>
        <dbReference type="Pfam" id="PF12728"/>
    </source>
</evidence>
<gene>
    <name evidence="2" type="ORF">SAMN04490355_106025</name>
</gene>